<organism evidence="1">
    <name type="scientific">Arundo donax</name>
    <name type="common">Giant reed</name>
    <name type="synonym">Donax arundinaceus</name>
    <dbReference type="NCBI Taxonomy" id="35708"/>
    <lineage>
        <taxon>Eukaryota</taxon>
        <taxon>Viridiplantae</taxon>
        <taxon>Streptophyta</taxon>
        <taxon>Embryophyta</taxon>
        <taxon>Tracheophyta</taxon>
        <taxon>Spermatophyta</taxon>
        <taxon>Magnoliopsida</taxon>
        <taxon>Liliopsida</taxon>
        <taxon>Poales</taxon>
        <taxon>Poaceae</taxon>
        <taxon>PACMAD clade</taxon>
        <taxon>Arundinoideae</taxon>
        <taxon>Arundineae</taxon>
        <taxon>Arundo</taxon>
    </lineage>
</organism>
<reference evidence="1" key="2">
    <citation type="journal article" date="2015" name="Data Brief">
        <title>Shoot transcriptome of the giant reed, Arundo donax.</title>
        <authorList>
            <person name="Barrero R.A."/>
            <person name="Guerrero F.D."/>
            <person name="Moolhuijzen P."/>
            <person name="Goolsby J.A."/>
            <person name="Tidwell J."/>
            <person name="Bellgard S.E."/>
            <person name="Bellgard M.I."/>
        </authorList>
    </citation>
    <scope>NUCLEOTIDE SEQUENCE</scope>
    <source>
        <tissue evidence="1">Shoot tissue taken approximately 20 cm above the soil surface</tissue>
    </source>
</reference>
<evidence type="ECO:0000313" key="1">
    <source>
        <dbReference type="EMBL" id="JAD36904.1"/>
    </source>
</evidence>
<accession>A0A0A8ZBW0</accession>
<protein>
    <submittedName>
        <fullName evidence="1">Uncharacterized protein</fullName>
    </submittedName>
</protein>
<name>A0A0A8ZBW0_ARUDO</name>
<reference evidence="1" key="1">
    <citation type="submission" date="2014-09" db="EMBL/GenBank/DDBJ databases">
        <authorList>
            <person name="Magalhaes I.L.F."/>
            <person name="Oliveira U."/>
            <person name="Santos F.R."/>
            <person name="Vidigal T.H.D.A."/>
            <person name="Brescovit A.D."/>
            <person name="Santos A.J."/>
        </authorList>
    </citation>
    <scope>NUCLEOTIDE SEQUENCE</scope>
    <source>
        <tissue evidence="1">Shoot tissue taken approximately 20 cm above the soil surface</tissue>
    </source>
</reference>
<proteinExistence type="predicted"/>
<dbReference type="EMBL" id="GBRH01260991">
    <property type="protein sequence ID" value="JAD36904.1"/>
    <property type="molecule type" value="Transcribed_RNA"/>
</dbReference>
<dbReference type="AlphaFoldDB" id="A0A0A8ZBW0"/>
<sequence>MPSIQEIRRQVLSSNYGWRVLNFKPGSGITASVRRRCRGIIRLPSLSS</sequence>